<evidence type="ECO:0008006" key="7">
    <source>
        <dbReference type="Google" id="ProtNLM"/>
    </source>
</evidence>
<dbReference type="GO" id="GO:0031012">
    <property type="term" value="C:extracellular matrix"/>
    <property type="evidence" value="ECO:0007669"/>
    <property type="project" value="TreeGrafter"/>
</dbReference>
<evidence type="ECO:0000256" key="4">
    <source>
        <dbReference type="SAM" id="SignalP"/>
    </source>
</evidence>
<comment type="caution">
    <text evidence="5">The sequence shown here is derived from an EMBL/GenBank/DDBJ whole genome shotgun (WGS) entry which is preliminary data.</text>
</comment>
<gene>
    <name evidence="5" type="ORF">AGLY_016161</name>
</gene>
<dbReference type="InterPro" id="IPR050328">
    <property type="entry name" value="Dev_Immune_Receptor"/>
</dbReference>
<dbReference type="InterPro" id="IPR003591">
    <property type="entry name" value="Leu-rich_rpt_typical-subtyp"/>
</dbReference>
<dbReference type="PANTHER" id="PTHR24373">
    <property type="entry name" value="SLIT RELATED LEUCINE-RICH REPEAT NEURONAL PROTEIN"/>
    <property type="match status" value="1"/>
</dbReference>
<reference evidence="5 6" key="1">
    <citation type="submission" date="2019-08" db="EMBL/GenBank/DDBJ databases">
        <title>The genome of the soybean aphid Biotype 1, its phylome, world population structure and adaptation to the North American continent.</title>
        <authorList>
            <person name="Giordano R."/>
            <person name="Donthu R.K."/>
            <person name="Hernandez A.G."/>
            <person name="Wright C.L."/>
            <person name="Zimin A.V."/>
        </authorList>
    </citation>
    <scope>NUCLEOTIDE SEQUENCE [LARGE SCALE GENOMIC DNA]</scope>
    <source>
        <tissue evidence="5">Whole aphids</tissue>
    </source>
</reference>
<feature type="signal peptide" evidence="4">
    <location>
        <begin position="1"/>
        <end position="23"/>
    </location>
</feature>
<keyword evidence="3" id="KW-0677">Repeat</keyword>
<accession>A0A6G0SZ54</accession>
<keyword evidence="2 4" id="KW-0732">Signal</keyword>
<organism evidence="5 6">
    <name type="scientific">Aphis glycines</name>
    <name type="common">Soybean aphid</name>
    <dbReference type="NCBI Taxonomy" id="307491"/>
    <lineage>
        <taxon>Eukaryota</taxon>
        <taxon>Metazoa</taxon>
        <taxon>Ecdysozoa</taxon>
        <taxon>Arthropoda</taxon>
        <taxon>Hexapoda</taxon>
        <taxon>Insecta</taxon>
        <taxon>Pterygota</taxon>
        <taxon>Neoptera</taxon>
        <taxon>Paraneoptera</taxon>
        <taxon>Hemiptera</taxon>
        <taxon>Sternorrhyncha</taxon>
        <taxon>Aphidomorpha</taxon>
        <taxon>Aphidoidea</taxon>
        <taxon>Aphididae</taxon>
        <taxon>Aphidini</taxon>
        <taxon>Aphis</taxon>
        <taxon>Aphis</taxon>
    </lineage>
</organism>
<sequence length="555" mass="63549">MVPTSVLVFCGLLLAVSVDPAWSASGPVIQQCPTHGEIAPCVCTVKKNGGLDILCEFTDLQHISKTMAVLKGKPSLVIFYLKLRHNNLPKLQGFVFLGMDIRHLTIHNSTLAVVEESSLSSIAGKWVPFCCTLVSGVDLGLGITYEKLCIKFSSIFIGPKKFYRYFKKKFLGKLKISFLKKSQNILKIKSRKENDNLNNSIYDLYYLNNNKYQKSFEAKPLFNAVFFCLNPVKFFLQIFKEKFIENLVPNFQNFVMKDKIFTIFQPQNYLQIFAILTYFIFWSAKKFLSSFKKKILKKIENFNCLLLIVQKKSNIFENLTFLNYNHIKNRFGRKLVLRKNSRKALTQLDLSQNSLSSVPTPALKSLDRLLIFNLNHNKISAIHANAFEGMSTLEILTLYENRLTNIEANAFAGTEKKLKRLNIGGNELSRVPTGALQTMDNLKKLEIQENKITSISEGDFIGLQTLDMLILAHNYIKHIPAKVFRHLPLLNSLELDGNQISSIDEEAFFGLEVKKDKNYSQLFYIIEYSATKDKMFTILAKSLNIYYKQLLILHL</sequence>
<dbReference type="Pfam" id="PF13855">
    <property type="entry name" value="LRR_8"/>
    <property type="match status" value="2"/>
</dbReference>
<evidence type="ECO:0000256" key="3">
    <source>
        <dbReference type="ARBA" id="ARBA00022737"/>
    </source>
</evidence>
<dbReference type="InterPro" id="IPR001611">
    <property type="entry name" value="Leu-rich_rpt"/>
</dbReference>
<dbReference type="Gene3D" id="3.80.10.10">
    <property type="entry name" value="Ribonuclease Inhibitor"/>
    <property type="match status" value="2"/>
</dbReference>
<dbReference type="AlphaFoldDB" id="A0A6G0SZ54"/>
<dbReference type="PROSITE" id="PS51450">
    <property type="entry name" value="LRR"/>
    <property type="match status" value="2"/>
</dbReference>
<keyword evidence="1" id="KW-0433">Leucine-rich repeat</keyword>
<protein>
    <recommendedName>
        <fullName evidence="7">LRRNT domain-containing protein</fullName>
    </recommendedName>
</protein>
<proteinExistence type="predicted"/>
<dbReference type="SUPFAM" id="SSF52058">
    <property type="entry name" value="L domain-like"/>
    <property type="match status" value="1"/>
</dbReference>
<dbReference type="OrthoDB" id="8400687at2759"/>
<dbReference type="PANTHER" id="PTHR24373:SF398">
    <property type="entry name" value="LEUCINE-RICH REPEAT-CONTAINING G-PROTEIN COUPLED RECEPTOR 6"/>
    <property type="match status" value="1"/>
</dbReference>
<evidence type="ECO:0000256" key="2">
    <source>
        <dbReference type="ARBA" id="ARBA00022729"/>
    </source>
</evidence>
<dbReference type="GO" id="GO:0005615">
    <property type="term" value="C:extracellular space"/>
    <property type="evidence" value="ECO:0007669"/>
    <property type="project" value="TreeGrafter"/>
</dbReference>
<feature type="chain" id="PRO_5026164395" description="LRRNT domain-containing protein" evidence="4">
    <location>
        <begin position="24"/>
        <end position="555"/>
    </location>
</feature>
<dbReference type="Proteomes" id="UP000475862">
    <property type="component" value="Unassembled WGS sequence"/>
</dbReference>
<keyword evidence="6" id="KW-1185">Reference proteome</keyword>
<name>A0A6G0SZ54_APHGL</name>
<evidence type="ECO:0000256" key="1">
    <source>
        <dbReference type="ARBA" id="ARBA00022614"/>
    </source>
</evidence>
<evidence type="ECO:0000313" key="6">
    <source>
        <dbReference type="Proteomes" id="UP000475862"/>
    </source>
</evidence>
<dbReference type="EMBL" id="VYZN01000079">
    <property type="protein sequence ID" value="KAE9523609.1"/>
    <property type="molecule type" value="Genomic_DNA"/>
</dbReference>
<evidence type="ECO:0000313" key="5">
    <source>
        <dbReference type="EMBL" id="KAE9523609.1"/>
    </source>
</evidence>
<dbReference type="InterPro" id="IPR032675">
    <property type="entry name" value="LRR_dom_sf"/>
</dbReference>
<dbReference type="SMART" id="SM00369">
    <property type="entry name" value="LRR_TYP"/>
    <property type="match status" value="7"/>
</dbReference>